<reference evidence="1 2" key="1">
    <citation type="submission" date="2023-06" db="EMBL/GenBank/DDBJ databases">
        <title>Alkalimonas sp., MEB004 an alkaliphilic bacterium isolated from Lonar Lake, India.</title>
        <authorList>
            <person name="Joshi A."/>
            <person name="Thite S."/>
        </authorList>
    </citation>
    <scope>NUCLEOTIDE SEQUENCE [LARGE SCALE GENOMIC DNA]</scope>
    <source>
        <strain evidence="1 2">MEB004</strain>
    </source>
</reference>
<keyword evidence="2" id="KW-1185">Reference proteome</keyword>
<sequence length="263" mass="30204">MLRLSFVLWYFLAGSLVASQPIQLMLPSSSHAGSVQNLYIESLLRESFASLGLMIEISYSQQEMNSSRIRQSLQTGRYINLAWLGARHQSDPELIAIPIALYNNVHGHRILLIQQQRQDEFSQITSLDQLAAFVGLQHHSWSDYEIMIKNGLTVEGELSYPAMYKALAEGLADYFPRSAMTIVAEHSRHAAEHVVIEQSLVLRYPNEFYFYTHKADIELAKQLEIGLRHLQQSGRFQQLFEQFYGDRLDALALEQRRVLELHP</sequence>
<evidence type="ECO:0000313" key="2">
    <source>
        <dbReference type="Proteomes" id="UP001339167"/>
    </source>
</evidence>
<dbReference type="EMBL" id="JAUGZK010000003">
    <property type="protein sequence ID" value="MEE2023485.1"/>
    <property type="molecule type" value="Genomic_DNA"/>
</dbReference>
<proteinExistence type="predicted"/>
<evidence type="ECO:0000313" key="1">
    <source>
        <dbReference type="EMBL" id="MEE2023485.1"/>
    </source>
</evidence>
<protein>
    <submittedName>
        <fullName evidence="1">Transporter substrate-binding domain-containing protein</fullName>
    </submittedName>
</protein>
<accession>A0ABU7JEA8</accession>
<organism evidence="1 2">
    <name type="scientific">Alkalimonas mucilaginosa</name>
    <dbReference type="NCBI Taxonomy" id="3057676"/>
    <lineage>
        <taxon>Bacteria</taxon>
        <taxon>Pseudomonadati</taxon>
        <taxon>Pseudomonadota</taxon>
        <taxon>Gammaproteobacteria</taxon>
        <taxon>Alkalimonas</taxon>
    </lineage>
</organism>
<gene>
    <name evidence="1" type="ORF">QWF21_04445</name>
</gene>
<comment type="caution">
    <text evidence="1">The sequence shown here is derived from an EMBL/GenBank/DDBJ whole genome shotgun (WGS) entry which is preliminary data.</text>
</comment>
<dbReference type="Proteomes" id="UP001339167">
    <property type="component" value="Unassembled WGS sequence"/>
</dbReference>
<name>A0ABU7JEA8_9GAMM</name>
<dbReference type="SUPFAM" id="SSF53850">
    <property type="entry name" value="Periplasmic binding protein-like II"/>
    <property type="match status" value="1"/>
</dbReference>
<dbReference type="RefSeq" id="WP_330086844.1">
    <property type="nucleotide sequence ID" value="NZ_JAUGZK010000003.1"/>
</dbReference>